<dbReference type="Gene3D" id="3.40.30.10">
    <property type="entry name" value="Glutaredoxin"/>
    <property type="match status" value="1"/>
</dbReference>
<evidence type="ECO:0000313" key="3">
    <source>
        <dbReference type="Proteomes" id="UP000030147"/>
    </source>
</evidence>
<dbReference type="EMBL" id="AVBF01000014">
    <property type="protein sequence ID" value="KGP73384.1"/>
    <property type="molecule type" value="Genomic_DNA"/>
</dbReference>
<feature type="domain" description="DSBA-like thioredoxin" evidence="1">
    <location>
        <begin position="6"/>
        <end position="191"/>
    </location>
</feature>
<comment type="caution">
    <text evidence="2">The sequence shown here is derived from an EMBL/GenBank/DDBJ whole genome shotgun (WGS) entry which is preliminary data.</text>
</comment>
<dbReference type="Proteomes" id="UP000030147">
    <property type="component" value="Unassembled WGS sequence"/>
</dbReference>
<gene>
    <name evidence="2" type="ORF">N782_05690</name>
</gene>
<dbReference type="Pfam" id="PF01323">
    <property type="entry name" value="DSBA"/>
    <property type="match status" value="1"/>
</dbReference>
<dbReference type="PANTHER" id="PTHR13887">
    <property type="entry name" value="GLUTATHIONE S-TRANSFERASE KAPPA"/>
    <property type="match status" value="1"/>
</dbReference>
<proteinExistence type="predicted"/>
<name>A0A0A2TCZ0_9BACI</name>
<dbReference type="InterPro" id="IPR001853">
    <property type="entry name" value="DSBA-like_thioredoxin_dom"/>
</dbReference>
<dbReference type="PANTHER" id="PTHR13887:SF41">
    <property type="entry name" value="THIOREDOXIN SUPERFAMILY PROTEIN"/>
    <property type="match status" value="1"/>
</dbReference>
<sequence>MSPHKLIIYSDFICHFCYIGKINAERIQVQYPEIELEWREFELHPEGQPDPNQTYMKQAYENVKMLAEKFDINMKPEVLTDVTSDSRKALLGFEYANEQGKGSAYHEEVFKAYWVEGRDISKDDILVAIAEDIGLPEKEFTEAIYSETYLAKLKSSIREAHQAGITGVPTYVYGDYQTVGAQPVSQLQRMIDAQHEKDELEKPQNNLSCGPEGC</sequence>
<dbReference type="GO" id="GO:0016491">
    <property type="term" value="F:oxidoreductase activity"/>
    <property type="evidence" value="ECO:0007669"/>
    <property type="project" value="InterPro"/>
</dbReference>
<dbReference type="eggNOG" id="COG2761">
    <property type="taxonomic scope" value="Bacteria"/>
</dbReference>
<dbReference type="STRING" id="1385514.N782_05690"/>
<reference evidence="2 3" key="1">
    <citation type="journal article" date="2015" name="Stand. Genomic Sci.">
        <title>High quality draft genome sequence of the moderately halophilic bacterium Pontibacillus yanchengensis Y32(T) and comparison among Pontibacillus genomes.</title>
        <authorList>
            <person name="Huang J."/>
            <person name="Qiao Z.X."/>
            <person name="Tang J.W."/>
            <person name="Wang G."/>
        </authorList>
    </citation>
    <scope>NUCLEOTIDE SEQUENCE [LARGE SCALE GENOMIC DNA]</scope>
    <source>
        <strain evidence="2 3">Y32</strain>
    </source>
</reference>
<dbReference type="SUPFAM" id="SSF52833">
    <property type="entry name" value="Thioredoxin-like"/>
    <property type="match status" value="1"/>
</dbReference>
<accession>A0A0A2TCZ0</accession>
<dbReference type="AlphaFoldDB" id="A0A0A2TCZ0"/>
<dbReference type="OrthoDB" id="9799122at2"/>
<protein>
    <recommendedName>
        <fullName evidence="1">DSBA-like thioredoxin domain-containing protein</fullName>
    </recommendedName>
</protein>
<evidence type="ECO:0000313" key="2">
    <source>
        <dbReference type="EMBL" id="KGP73384.1"/>
    </source>
</evidence>
<evidence type="ECO:0000259" key="1">
    <source>
        <dbReference type="Pfam" id="PF01323"/>
    </source>
</evidence>
<dbReference type="RefSeq" id="WP_036817906.1">
    <property type="nucleotide sequence ID" value="NZ_AVBF01000014.1"/>
</dbReference>
<dbReference type="InterPro" id="IPR036249">
    <property type="entry name" value="Thioredoxin-like_sf"/>
</dbReference>
<dbReference type="CDD" id="cd03024">
    <property type="entry name" value="DsbA_FrnE"/>
    <property type="match status" value="1"/>
</dbReference>
<keyword evidence="3" id="KW-1185">Reference proteome</keyword>
<organism evidence="2 3">
    <name type="scientific">Pontibacillus yanchengensis Y32</name>
    <dbReference type="NCBI Taxonomy" id="1385514"/>
    <lineage>
        <taxon>Bacteria</taxon>
        <taxon>Bacillati</taxon>
        <taxon>Bacillota</taxon>
        <taxon>Bacilli</taxon>
        <taxon>Bacillales</taxon>
        <taxon>Bacillaceae</taxon>
        <taxon>Pontibacillus</taxon>
    </lineage>
</organism>